<gene>
    <name evidence="4" type="ORF">ACFQO6_07100</name>
</gene>
<dbReference type="InterPro" id="IPR003362">
    <property type="entry name" value="Bact_transf"/>
</dbReference>
<keyword evidence="2" id="KW-1133">Transmembrane helix</keyword>
<evidence type="ECO:0000313" key="4">
    <source>
        <dbReference type="EMBL" id="MFC7360034.1"/>
    </source>
</evidence>
<keyword evidence="2" id="KW-0812">Transmembrane</keyword>
<name>A0ABW2N2C7_9ACTN</name>
<feature type="transmembrane region" description="Helical" evidence="2">
    <location>
        <begin position="12"/>
        <end position="34"/>
    </location>
</feature>
<keyword evidence="5" id="KW-1185">Reference proteome</keyword>
<comment type="caution">
    <text evidence="4">The sequence shown here is derived from an EMBL/GenBank/DDBJ whole genome shotgun (WGS) entry which is preliminary data.</text>
</comment>
<evidence type="ECO:0000256" key="2">
    <source>
        <dbReference type="SAM" id="Phobius"/>
    </source>
</evidence>
<dbReference type="PANTHER" id="PTHR30576">
    <property type="entry name" value="COLANIC BIOSYNTHESIS UDP-GLUCOSE LIPID CARRIER TRANSFERASE"/>
    <property type="match status" value="1"/>
</dbReference>
<dbReference type="RefSeq" id="WP_255890706.1">
    <property type="nucleotide sequence ID" value="NZ_JAFMZM010000003.1"/>
</dbReference>
<protein>
    <submittedName>
        <fullName evidence="4">Sugar transferase</fullName>
    </submittedName>
</protein>
<proteinExistence type="inferred from homology"/>
<accession>A0ABW2N2C7</accession>
<sequence length="204" mass="22666">MDGKRAFDLAVAIPAFVASLPVQGLVALLVRLRLGRPVLFRQERPGLHAVPFEMVKFRTMLDPDPSRGLIDDADRMTGLGRVLRASSLDELPSLWNIVRGDMSLVGPRPLLMQYVPRYTPQQARRHEVRPGLTGLAQVSGRNALTWERKFELDVQYVDHHTLRGDVRILLATVGKVLRRDGIAAGSSVTMPEFMGSPTGPRRSP</sequence>
<keyword evidence="2" id="KW-0472">Membrane</keyword>
<keyword evidence="4" id="KW-0808">Transferase</keyword>
<dbReference type="Proteomes" id="UP001596524">
    <property type="component" value="Unassembled WGS sequence"/>
</dbReference>
<reference evidence="5" key="1">
    <citation type="journal article" date="2019" name="Int. J. Syst. Evol. Microbiol.">
        <title>The Global Catalogue of Microorganisms (GCM) 10K type strain sequencing project: providing services to taxonomists for standard genome sequencing and annotation.</title>
        <authorList>
            <consortium name="The Broad Institute Genomics Platform"/>
            <consortium name="The Broad Institute Genome Sequencing Center for Infectious Disease"/>
            <person name="Wu L."/>
            <person name="Ma J."/>
        </authorList>
    </citation>
    <scope>NUCLEOTIDE SEQUENCE [LARGE SCALE GENOMIC DNA]</scope>
    <source>
        <strain evidence="5">FCH27</strain>
    </source>
</reference>
<dbReference type="GO" id="GO:0016740">
    <property type="term" value="F:transferase activity"/>
    <property type="evidence" value="ECO:0007669"/>
    <property type="project" value="UniProtKB-KW"/>
</dbReference>
<organism evidence="4 5">
    <name type="scientific">Nocardioides astragali</name>
    <dbReference type="NCBI Taxonomy" id="1776736"/>
    <lineage>
        <taxon>Bacteria</taxon>
        <taxon>Bacillati</taxon>
        <taxon>Actinomycetota</taxon>
        <taxon>Actinomycetes</taxon>
        <taxon>Propionibacteriales</taxon>
        <taxon>Nocardioidaceae</taxon>
        <taxon>Nocardioides</taxon>
    </lineage>
</organism>
<evidence type="ECO:0000259" key="3">
    <source>
        <dbReference type="Pfam" id="PF02397"/>
    </source>
</evidence>
<evidence type="ECO:0000256" key="1">
    <source>
        <dbReference type="ARBA" id="ARBA00006464"/>
    </source>
</evidence>
<dbReference type="Pfam" id="PF02397">
    <property type="entry name" value="Bac_transf"/>
    <property type="match status" value="1"/>
</dbReference>
<comment type="similarity">
    <text evidence="1">Belongs to the bacterial sugar transferase family.</text>
</comment>
<dbReference type="PANTHER" id="PTHR30576:SF8">
    <property type="entry name" value="UNDECAPRENYL-PHOSPHATE GALACTOSE PHOSPHOTRANSFERASE"/>
    <property type="match status" value="1"/>
</dbReference>
<evidence type="ECO:0000313" key="5">
    <source>
        <dbReference type="Proteomes" id="UP001596524"/>
    </source>
</evidence>
<dbReference type="EMBL" id="JBHTCH010000005">
    <property type="protein sequence ID" value="MFC7360034.1"/>
    <property type="molecule type" value="Genomic_DNA"/>
</dbReference>
<feature type="domain" description="Bacterial sugar transferase" evidence="3">
    <location>
        <begin position="4"/>
        <end position="177"/>
    </location>
</feature>